<organism evidence="2 3">
    <name type="scientific">Tetraparma gracilis</name>
    <dbReference type="NCBI Taxonomy" id="2962635"/>
    <lineage>
        <taxon>Eukaryota</taxon>
        <taxon>Sar</taxon>
        <taxon>Stramenopiles</taxon>
        <taxon>Ochrophyta</taxon>
        <taxon>Bolidophyceae</taxon>
        <taxon>Parmales</taxon>
        <taxon>Triparmaceae</taxon>
        <taxon>Tetraparma</taxon>
    </lineage>
</organism>
<protein>
    <submittedName>
        <fullName evidence="2">Uncharacterized protein</fullName>
    </submittedName>
</protein>
<dbReference type="EMBL" id="BRYB01002022">
    <property type="protein sequence ID" value="GMI38301.1"/>
    <property type="molecule type" value="Genomic_DNA"/>
</dbReference>
<name>A0ABQ6N313_9STRA</name>
<reference evidence="2 3" key="1">
    <citation type="journal article" date="2023" name="Commun. Biol.">
        <title>Genome analysis of Parmales, the sister group of diatoms, reveals the evolutionary specialization of diatoms from phago-mixotrophs to photoautotrophs.</title>
        <authorList>
            <person name="Ban H."/>
            <person name="Sato S."/>
            <person name="Yoshikawa S."/>
            <person name="Yamada K."/>
            <person name="Nakamura Y."/>
            <person name="Ichinomiya M."/>
            <person name="Sato N."/>
            <person name="Blanc-Mathieu R."/>
            <person name="Endo H."/>
            <person name="Kuwata A."/>
            <person name="Ogata H."/>
        </authorList>
    </citation>
    <scope>NUCLEOTIDE SEQUENCE [LARGE SCALE GENOMIC DNA]</scope>
</reference>
<dbReference type="InterPro" id="IPR029058">
    <property type="entry name" value="AB_hydrolase_fold"/>
</dbReference>
<evidence type="ECO:0000313" key="2">
    <source>
        <dbReference type="EMBL" id="GMI38301.1"/>
    </source>
</evidence>
<evidence type="ECO:0000313" key="3">
    <source>
        <dbReference type="Proteomes" id="UP001165060"/>
    </source>
</evidence>
<accession>A0ABQ6N313</accession>
<feature type="signal peptide" evidence="1">
    <location>
        <begin position="1"/>
        <end position="20"/>
    </location>
</feature>
<evidence type="ECO:0000256" key="1">
    <source>
        <dbReference type="SAM" id="SignalP"/>
    </source>
</evidence>
<comment type="caution">
    <text evidence="2">The sequence shown here is derived from an EMBL/GenBank/DDBJ whole genome shotgun (WGS) entry which is preliminary data.</text>
</comment>
<gene>
    <name evidence="2" type="ORF">TeGR_g13090</name>
</gene>
<keyword evidence="3" id="KW-1185">Reference proteome</keyword>
<keyword evidence="1" id="KW-0732">Signal</keyword>
<proteinExistence type="predicted"/>
<feature type="chain" id="PRO_5045670797" evidence="1">
    <location>
        <begin position="21"/>
        <end position="467"/>
    </location>
</feature>
<sequence>MSGILAPLLLLLLWLIAASADDLVEVGVLLFPGAGCTNYTAITAALGSAGADYGLNVTVAQAAPLPLWKVFLFDRLVPRHGRKAIAKFRTSLAASPTAPLFTLGHSLGCLVAVPSSLTHATGHIGLGCAMNSEGHALNSPHSASTYPKPLLQVFGDHDGYIRASYAAPELAASRNQPAHRSAVVLLPGVSHEQMGSGERAWLAQKTGRMDYTSPLQLDTAHALIAEVTAAFIAANVLLPGASRDRARGTLQRFADATEEALEVFASELTDAAHVRHAQRVAAAVAGGAVKEEDVVVTLYKEGGVGDVLKEFIYSKPYVEDGVLFVTAFVEAPGTANWMKGGGGSAVAPGIIVKAKSAEAMGGADKGKAASELTDAAVQFAAEQGSPGAAGGKRLRATADEQAGGGPEFIYAKVEARVSDCGQFVEVSSPVLKTGVEFGPRFGGMLYSKSLTRAQALEWALFQKPQDR</sequence>
<dbReference type="Proteomes" id="UP001165060">
    <property type="component" value="Unassembled WGS sequence"/>
</dbReference>
<dbReference type="SUPFAM" id="SSF53474">
    <property type="entry name" value="alpha/beta-Hydrolases"/>
    <property type="match status" value="1"/>
</dbReference>